<dbReference type="PANTHER" id="PTHR23402">
    <property type="entry name" value="PROTEASE FAMILY C15 PYROGLUTAMYL-PEPTIDASE I-RELATED"/>
    <property type="match status" value="1"/>
</dbReference>
<sequence>MMGGDCLGDVNDMLTMCNRRMLLPDDMKTVVITAFNDPYENSQENPSAEVLNELMSNPGKHIQILPHKLPTTFEAADKKVPELTRIWPQQILHLAPHSTPKTIYLEAKAFSDGYSNPDKNGNVPEGNEIKLEEDDDQKIREPWVDFKSLMDELNEKFGLDGKKFGGLKIEKSENIGRSVEGYLYFLSLRDGLMTTPFVRIPPFDDECTKEVITNVIRELIQILTRIDC</sequence>
<dbReference type="SUPFAM" id="SSF53182">
    <property type="entry name" value="Pyrrolidone carboxyl peptidase (pyroglutamate aminopeptidase)"/>
    <property type="match status" value="1"/>
</dbReference>
<dbReference type="GO" id="GO:0008234">
    <property type="term" value="F:cysteine-type peptidase activity"/>
    <property type="evidence" value="ECO:0007669"/>
    <property type="project" value="UniProtKB-KW"/>
</dbReference>
<dbReference type="Pfam" id="PF06162">
    <property type="entry name" value="PgaPase_1"/>
    <property type="match status" value="1"/>
</dbReference>
<dbReference type="EMBL" id="PDUG01000001">
    <property type="protein sequence ID" value="PIC55089.1"/>
    <property type="molecule type" value="Genomic_DNA"/>
</dbReference>
<dbReference type="Proteomes" id="UP000230233">
    <property type="component" value="Chromosome I"/>
</dbReference>
<evidence type="ECO:0000256" key="1">
    <source>
        <dbReference type="ARBA" id="ARBA00006641"/>
    </source>
</evidence>
<gene>
    <name evidence="5" type="primary">Cnig_chr_I.g511</name>
    <name evidence="5" type="ORF">B9Z55_000511</name>
</gene>
<dbReference type="InterPro" id="IPR016125">
    <property type="entry name" value="Peptidase_C15-like"/>
</dbReference>
<dbReference type="OrthoDB" id="407146at2759"/>
<reference evidence="6" key="1">
    <citation type="submission" date="2017-10" db="EMBL/GenBank/DDBJ databases">
        <title>Rapid genome shrinkage in a self-fertile nematode reveals novel sperm competition proteins.</title>
        <authorList>
            <person name="Yin D."/>
            <person name="Schwarz E.M."/>
            <person name="Thomas C.G."/>
            <person name="Felde R.L."/>
            <person name="Korf I.F."/>
            <person name="Cutter A.D."/>
            <person name="Schartner C.M."/>
            <person name="Ralston E.J."/>
            <person name="Meyer B.J."/>
            <person name="Haag E.S."/>
        </authorList>
    </citation>
    <scope>NUCLEOTIDE SEQUENCE [LARGE SCALE GENOMIC DNA]</scope>
    <source>
        <strain evidence="6">JU1422</strain>
    </source>
</reference>
<dbReference type="InterPro" id="IPR010381">
    <property type="entry name" value="PgaPase_1"/>
</dbReference>
<keyword evidence="3" id="KW-0378">Hydrolase</keyword>
<evidence type="ECO:0000313" key="5">
    <source>
        <dbReference type="EMBL" id="PIC55089.1"/>
    </source>
</evidence>
<accession>A0A2G5VTE6</accession>
<dbReference type="GO" id="GO:0006508">
    <property type="term" value="P:proteolysis"/>
    <property type="evidence" value="ECO:0007669"/>
    <property type="project" value="UniProtKB-KW"/>
</dbReference>
<evidence type="ECO:0008006" key="7">
    <source>
        <dbReference type="Google" id="ProtNLM"/>
    </source>
</evidence>
<evidence type="ECO:0000256" key="4">
    <source>
        <dbReference type="ARBA" id="ARBA00022807"/>
    </source>
</evidence>
<dbReference type="PANTHER" id="PTHR23402:SF12">
    <property type="entry name" value="ABC TRANSPORTER-RELATED"/>
    <property type="match status" value="1"/>
</dbReference>
<keyword evidence="6" id="KW-1185">Reference proteome</keyword>
<comment type="similarity">
    <text evidence="1">Belongs to the peptidase C15 family.</text>
</comment>
<protein>
    <recommendedName>
        <fullName evidence="7">Peptidase M14 carboxypeptidase A domain-containing protein</fullName>
    </recommendedName>
</protein>
<dbReference type="FunFam" id="3.40.630.20:FF:000007">
    <property type="entry name" value="Protein CBG22077"/>
    <property type="match status" value="1"/>
</dbReference>
<dbReference type="PIRSF" id="PIRSF015703">
    <property type="entry name" value="UCP015703"/>
    <property type="match status" value="1"/>
</dbReference>
<name>A0A2G5VTE6_9PELO</name>
<dbReference type="AlphaFoldDB" id="A0A2G5VTE6"/>
<evidence type="ECO:0000256" key="2">
    <source>
        <dbReference type="ARBA" id="ARBA00022670"/>
    </source>
</evidence>
<keyword evidence="4" id="KW-0788">Thiol protease</keyword>
<evidence type="ECO:0000256" key="3">
    <source>
        <dbReference type="ARBA" id="ARBA00022801"/>
    </source>
</evidence>
<evidence type="ECO:0000313" key="6">
    <source>
        <dbReference type="Proteomes" id="UP000230233"/>
    </source>
</evidence>
<keyword evidence="2" id="KW-0645">Protease</keyword>
<dbReference type="Gene3D" id="3.40.630.20">
    <property type="entry name" value="Peptidase C15, pyroglutamyl peptidase I-like"/>
    <property type="match status" value="1"/>
</dbReference>
<organism evidence="5 6">
    <name type="scientific">Caenorhabditis nigoni</name>
    <dbReference type="NCBI Taxonomy" id="1611254"/>
    <lineage>
        <taxon>Eukaryota</taxon>
        <taxon>Metazoa</taxon>
        <taxon>Ecdysozoa</taxon>
        <taxon>Nematoda</taxon>
        <taxon>Chromadorea</taxon>
        <taxon>Rhabditida</taxon>
        <taxon>Rhabditina</taxon>
        <taxon>Rhabditomorpha</taxon>
        <taxon>Rhabditoidea</taxon>
        <taxon>Rhabditidae</taxon>
        <taxon>Peloderinae</taxon>
        <taxon>Caenorhabditis</taxon>
    </lineage>
</organism>
<proteinExistence type="inferred from homology"/>
<dbReference type="InterPro" id="IPR036440">
    <property type="entry name" value="Peptidase_C15-like_sf"/>
</dbReference>
<comment type="caution">
    <text evidence="5">The sequence shown here is derived from an EMBL/GenBank/DDBJ whole genome shotgun (WGS) entry which is preliminary data.</text>
</comment>